<dbReference type="GO" id="GO:0051287">
    <property type="term" value="F:NAD binding"/>
    <property type="evidence" value="ECO:0007669"/>
    <property type="project" value="InterPro"/>
</dbReference>
<dbReference type="Gene3D" id="3.40.50.10950">
    <property type="match status" value="1"/>
</dbReference>
<dbReference type="SUPFAM" id="SSF53659">
    <property type="entry name" value="Isocitrate/Isopropylmalate dehydrogenase-like"/>
    <property type="match status" value="1"/>
</dbReference>
<keyword evidence="10" id="KW-0521">NADP</keyword>
<dbReference type="FunFam" id="3.40.50.720:FF:000095">
    <property type="entry name" value="NADP-dependent malic enzyme"/>
    <property type="match status" value="1"/>
</dbReference>
<feature type="binding site" evidence="9">
    <location>
        <position position="139"/>
    </location>
    <ligand>
        <name>a divalent metal cation</name>
        <dbReference type="ChEBI" id="CHEBI:60240"/>
    </ligand>
</feature>
<feature type="binding site" evidence="9">
    <location>
        <position position="140"/>
    </location>
    <ligand>
        <name>a divalent metal cation</name>
        <dbReference type="ChEBI" id="CHEBI:60240"/>
    </ligand>
</feature>
<evidence type="ECO:0000313" key="14">
    <source>
        <dbReference type="Proteomes" id="UP000061603"/>
    </source>
</evidence>
<gene>
    <name evidence="13" type="ORF">PG1C_02440</name>
</gene>
<dbReference type="GO" id="GO:0006108">
    <property type="term" value="P:malate metabolic process"/>
    <property type="evidence" value="ECO:0007669"/>
    <property type="project" value="InterPro"/>
</dbReference>
<feature type="domain" description="Malic enzyme NAD-binding" evidence="11">
    <location>
        <begin position="166"/>
        <end position="403"/>
    </location>
</feature>
<dbReference type="Pfam" id="PF01515">
    <property type="entry name" value="PTA_PTB"/>
    <property type="match status" value="1"/>
</dbReference>
<dbReference type="InterPro" id="IPR037062">
    <property type="entry name" value="Malic_N_dom_sf"/>
</dbReference>
<dbReference type="InterPro" id="IPR051674">
    <property type="entry name" value="Malate_Decarboxylase"/>
</dbReference>
<dbReference type="HOGENOM" id="CLU_012366_0_0_4"/>
<comment type="similarity">
    <text evidence="4">In the C-terminal section; belongs to the phosphate acetyltransferase and butyryltransferase family.</text>
</comment>
<dbReference type="InterPro" id="IPR002505">
    <property type="entry name" value="PTA_PTB"/>
</dbReference>
<evidence type="ECO:0000256" key="10">
    <source>
        <dbReference type="PIRSR" id="PIRSR036684-3"/>
    </source>
</evidence>
<dbReference type="Gene3D" id="3.40.50.720">
    <property type="entry name" value="NAD(P)-binding Rossmann-like Domain"/>
    <property type="match status" value="1"/>
</dbReference>
<dbReference type="GO" id="GO:0046872">
    <property type="term" value="F:metal ion binding"/>
    <property type="evidence" value="ECO:0007669"/>
    <property type="project" value="UniProtKB-KW"/>
</dbReference>
<feature type="domain" description="Malic enzyme N-terminal" evidence="12">
    <location>
        <begin position="21"/>
        <end position="154"/>
    </location>
</feature>
<dbReference type="RefSeq" id="WP_202635865.1">
    <property type="nucleotide sequence ID" value="NZ_CP010554.1"/>
</dbReference>
<comment type="similarity">
    <text evidence="3">In the N-terminal section; belongs to the malic enzymes family.</text>
</comment>
<keyword evidence="6 13" id="KW-0560">Oxidoreductase</keyword>
<keyword evidence="5 9" id="KW-0479">Metal-binding</keyword>
<dbReference type="KEGG" id="rbu:PG1C_02440"/>
<evidence type="ECO:0000256" key="3">
    <source>
        <dbReference type="ARBA" id="ARBA00007686"/>
    </source>
</evidence>
<dbReference type="InterPro" id="IPR042113">
    <property type="entry name" value="P_AcTrfase_dom1"/>
</dbReference>
<evidence type="ECO:0000259" key="11">
    <source>
        <dbReference type="SMART" id="SM00919"/>
    </source>
</evidence>
<evidence type="ECO:0000256" key="4">
    <source>
        <dbReference type="ARBA" id="ARBA00008756"/>
    </source>
</evidence>
<name>A0A0C5J7G9_9PROT</name>
<dbReference type="Proteomes" id="UP000061603">
    <property type="component" value="Chromosome"/>
</dbReference>
<dbReference type="Gene3D" id="3.40.50.10380">
    <property type="entry name" value="Malic enzyme, N-terminal domain"/>
    <property type="match status" value="1"/>
</dbReference>
<sequence>MSTEQENLAAAALEYHAFPTAGKIAVVPTKELTNQRDLGLAYSPGVAAACNAIVADPSQVSRLTARANLVGVVTNGTAVLGLGNIGPLAAKPVMEGKAVLFKRFAGIDVFDIELDQLDADKLVDAIAAMEPTFGGINLEDIKAPECFYIEEKLRQRMKIPVFHDDQHGTAIVVSAAILNGLKLLGKRPEDIKLVTSGAGAAALSCLELLVSLGIRIENIWVTDLEGLVYEGRVKLMDPIKARYAKTTAARTLGEVIEGADVFLGLSAGGVLKPDMVAKMAKNPLIMALANPTPEITPDEVRSVRDDAVISTGRSDYPNQVNNVLCFPFIFRGALDVGATTINEEMQLAAVHALAELAQAEASDVVAMAYGGESLSFGREYLIPRPFDPRLIVKIAPAVAKAAMDSGVATRPISDFEAYRERLDNFVYQSGFIMKPVFDAAKKAPRRVLYCEGEDERVLRAVQAVIDEGLAQPVVIGRPSVIATRIEKAGLRIVAGRDFEVVNPESDPRYKKLWQAYHQRLGRHGVTPEVAKQAMRSNTTLIGAMLLAEGDVDAMLCGVIGGHGQHLRHVADVIGLKPNAHSFAAMNLLLLPKRTLFICDTYVNQDPSAELLAELALMAAEEVRCFGLTPKVALLSHSNFGSVHSASAQKMAQARQLIEMRAPGLEVDGEMHGDAALSQAIRERAFPDCRLKGEANLLIMPNLDAANIAFNLIKAVSGDGITVGPILLGAAKPVHILTPTATVRRLVNMTALAVVDANALKD</sequence>
<dbReference type="PATRIC" id="fig|1565605.3.peg.512"/>
<dbReference type="GO" id="GO:0016746">
    <property type="term" value="F:acyltransferase activity"/>
    <property type="evidence" value="ECO:0007669"/>
    <property type="project" value="InterPro"/>
</dbReference>
<evidence type="ECO:0000259" key="12">
    <source>
        <dbReference type="SMART" id="SM01274"/>
    </source>
</evidence>
<keyword evidence="7" id="KW-0511">Multifunctional enzyme</keyword>
<dbReference type="InterPro" id="IPR045213">
    <property type="entry name" value="Malic_NAD-bd_bact_type"/>
</dbReference>
<dbReference type="EC" id="1.1.1.40" evidence="13"/>
<dbReference type="SMART" id="SM00919">
    <property type="entry name" value="Malic_M"/>
    <property type="match status" value="1"/>
</dbReference>
<dbReference type="EMBL" id="CP010554">
    <property type="protein sequence ID" value="AJP47633.1"/>
    <property type="molecule type" value="Genomic_DNA"/>
</dbReference>
<feature type="binding site" evidence="10">
    <location>
        <position position="290"/>
    </location>
    <ligand>
        <name>a divalent metal cation</name>
        <dbReference type="ChEBI" id="CHEBI:60240"/>
    </ligand>
</feature>
<dbReference type="AlphaFoldDB" id="A0A0C5J7G9"/>
<dbReference type="PANTHER" id="PTHR43237:SF4">
    <property type="entry name" value="NADP-DEPENDENT MALIC ENZYME"/>
    <property type="match status" value="1"/>
</dbReference>
<dbReference type="Pfam" id="PF03949">
    <property type="entry name" value="Malic_M"/>
    <property type="match status" value="1"/>
</dbReference>
<reference evidence="13 14" key="1">
    <citation type="journal article" date="2015" name="Genome Announc.">
        <title>Complete Genome Sequence of a Novel Bacterium within the Family Rhodocyclaceae That Degrades Polycyclic Aromatic Hydrocarbons.</title>
        <authorList>
            <person name="Singleton D.R."/>
            <person name="Dickey A.N."/>
            <person name="Scholl E.H."/>
            <person name="Wright F.A."/>
            <person name="Aitken M.D."/>
        </authorList>
    </citation>
    <scope>NUCLEOTIDE SEQUENCE [LARGE SCALE GENOMIC DNA]</scope>
    <source>
        <strain evidence="14">PG1-Ca6</strain>
    </source>
</reference>
<evidence type="ECO:0000256" key="1">
    <source>
        <dbReference type="ARBA" id="ARBA00001936"/>
    </source>
</evidence>
<organism evidence="13 14">
    <name type="scientific">Rugosibacter aromaticivorans</name>
    <dbReference type="NCBI Taxonomy" id="1565605"/>
    <lineage>
        <taxon>Bacteria</taxon>
        <taxon>Pseudomonadati</taxon>
        <taxon>Pseudomonadota</taxon>
        <taxon>Betaproteobacteria</taxon>
        <taxon>Nitrosomonadales</taxon>
        <taxon>Sterolibacteriaceae</taxon>
        <taxon>Rugosibacter</taxon>
    </lineage>
</organism>
<dbReference type="InterPro" id="IPR012302">
    <property type="entry name" value="Malic_NAD-bd"/>
</dbReference>
<dbReference type="GO" id="GO:0004473">
    <property type="term" value="F:malate dehydrogenase (decarboxylating) (NADP+) activity"/>
    <property type="evidence" value="ECO:0007669"/>
    <property type="project" value="UniProtKB-EC"/>
</dbReference>
<keyword evidence="14" id="KW-1185">Reference proteome</keyword>
<dbReference type="InterPro" id="IPR042112">
    <property type="entry name" value="P_AcTrfase_dom2"/>
</dbReference>
<dbReference type="Pfam" id="PF00390">
    <property type="entry name" value="malic"/>
    <property type="match status" value="1"/>
</dbReference>
<dbReference type="Gene3D" id="3.40.50.10750">
    <property type="entry name" value="Isocitrate/Isopropylmalate dehydrogenase-like"/>
    <property type="match status" value="1"/>
</dbReference>
<dbReference type="FunFam" id="3.40.50.10380:FF:000003">
    <property type="entry name" value="NADP-dependent malic enzyme"/>
    <property type="match status" value="1"/>
</dbReference>
<comment type="cofactor">
    <cofactor evidence="1">
        <name>Mn(2+)</name>
        <dbReference type="ChEBI" id="CHEBI:29035"/>
    </cofactor>
</comment>
<comment type="cofactor">
    <cofactor evidence="2">
        <name>Mg(2+)</name>
        <dbReference type="ChEBI" id="CHEBI:18420"/>
    </cofactor>
</comment>
<evidence type="ECO:0000313" key="13">
    <source>
        <dbReference type="EMBL" id="AJP47633.1"/>
    </source>
</evidence>
<dbReference type="STRING" id="1565605.PG1C_02440"/>
<evidence type="ECO:0000256" key="7">
    <source>
        <dbReference type="ARBA" id="ARBA00023268"/>
    </source>
</evidence>
<proteinExistence type="inferred from homology"/>
<evidence type="ECO:0000256" key="9">
    <source>
        <dbReference type="PIRSR" id="PIRSR036684-2"/>
    </source>
</evidence>
<dbReference type="PANTHER" id="PTHR43237">
    <property type="entry name" value="NADP-DEPENDENT MALIC ENZYME"/>
    <property type="match status" value="1"/>
</dbReference>
<dbReference type="CDD" id="cd05311">
    <property type="entry name" value="NAD_bind_2_malic_enz"/>
    <property type="match status" value="1"/>
</dbReference>
<evidence type="ECO:0000256" key="6">
    <source>
        <dbReference type="ARBA" id="ARBA00023002"/>
    </source>
</evidence>
<protein>
    <submittedName>
        <fullName evidence="13">Malic enzyme</fullName>
        <ecNumber evidence="13">1.1.1.40</ecNumber>
    </submittedName>
</protein>
<dbReference type="InterPro" id="IPR012188">
    <property type="entry name" value="ME_PTA"/>
</dbReference>
<evidence type="ECO:0000256" key="8">
    <source>
        <dbReference type="PIRSR" id="PIRSR036684-1"/>
    </source>
</evidence>
<accession>A0A0C5J7G9</accession>
<feature type="binding site" evidence="10">
    <location>
        <position position="165"/>
    </location>
    <ligand>
        <name>a divalent metal cation</name>
        <dbReference type="ChEBI" id="CHEBI:60240"/>
    </ligand>
</feature>
<dbReference type="SUPFAM" id="SSF51735">
    <property type="entry name" value="NAD(P)-binding Rossmann-fold domains"/>
    <property type="match status" value="1"/>
</dbReference>
<feature type="binding site" evidence="10">
    <location>
        <begin position="79"/>
        <end position="86"/>
    </location>
    <ligand>
        <name>NADP(+)</name>
        <dbReference type="ChEBI" id="CHEBI:58349"/>
    </ligand>
</feature>
<dbReference type="InterPro" id="IPR012301">
    <property type="entry name" value="Malic_N_dom"/>
</dbReference>
<dbReference type="InterPro" id="IPR036291">
    <property type="entry name" value="NAD(P)-bd_dom_sf"/>
</dbReference>
<dbReference type="InterPro" id="IPR046346">
    <property type="entry name" value="Aminoacid_DH-like_N_sf"/>
</dbReference>
<evidence type="ECO:0000256" key="2">
    <source>
        <dbReference type="ARBA" id="ARBA00001946"/>
    </source>
</evidence>
<evidence type="ECO:0000256" key="5">
    <source>
        <dbReference type="ARBA" id="ARBA00022723"/>
    </source>
</evidence>
<dbReference type="NCBIfam" id="NF009501">
    <property type="entry name" value="PRK12861.1"/>
    <property type="match status" value="1"/>
</dbReference>
<dbReference type="SMART" id="SM01274">
    <property type="entry name" value="malic"/>
    <property type="match status" value="1"/>
</dbReference>
<dbReference type="PIRSF" id="PIRSF036684">
    <property type="entry name" value="ME_PTA"/>
    <property type="match status" value="1"/>
</dbReference>
<dbReference type="SUPFAM" id="SSF53223">
    <property type="entry name" value="Aminoacid dehydrogenase-like, N-terminal domain"/>
    <property type="match status" value="1"/>
</dbReference>
<feature type="active site" description="Proton acceptor" evidence="8">
    <location>
        <position position="97"/>
    </location>
</feature>